<protein>
    <recommendedName>
        <fullName evidence="5">Lytic polysaccharide monooxygenase</fullName>
    </recommendedName>
</protein>
<gene>
    <name evidence="3" type="ORF">SLS53_008436</name>
</gene>
<feature type="signal peptide" evidence="2">
    <location>
        <begin position="1"/>
        <end position="26"/>
    </location>
</feature>
<organism evidence="3 4">
    <name type="scientific">Cytospora paraplurivora</name>
    <dbReference type="NCBI Taxonomy" id="2898453"/>
    <lineage>
        <taxon>Eukaryota</taxon>
        <taxon>Fungi</taxon>
        <taxon>Dikarya</taxon>
        <taxon>Ascomycota</taxon>
        <taxon>Pezizomycotina</taxon>
        <taxon>Sordariomycetes</taxon>
        <taxon>Sordariomycetidae</taxon>
        <taxon>Diaporthales</taxon>
        <taxon>Cytosporaceae</taxon>
        <taxon>Cytospora</taxon>
    </lineage>
</organism>
<evidence type="ECO:0000313" key="4">
    <source>
        <dbReference type="Proteomes" id="UP001320245"/>
    </source>
</evidence>
<dbReference type="PANTHER" id="PTHR36182:SF2">
    <property type="entry name" value="LYTIC POLYSACCHARIDE MONOOXYGENASE"/>
    <property type="match status" value="1"/>
</dbReference>
<feature type="compositionally biased region" description="Basic and acidic residues" evidence="1">
    <location>
        <begin position="193"/>
        <end position="202"/>
    </location>
</feature>
<proteinExistence type="predicted"/>
<dbReference type="PANTHER" id="PTHR36182">
    <property type="entry name" value="PROTEIN, PUTATIVE (AFU_ORTHOLOGUE AFUA_6G10930)-RELATED"/>
    <property type="match status" value="1"/>
</dbReference>
<comment type="caution">
    <text evidence="3">The sequence shown here is derived from an EMBL/GenBank/DDBJ whole genome shotgun (WGS) entry which is preliminary data.</text>
</comment>
<dbReference type="Proteomes" id="UP001320245">
    <property type="component" value="Unassembled WGS sequence"/>
</dbReference>
<keyword evidence="4" id="KW-1185">Reference proteome</keyword>
<sequence>MHSSHTPSLAIAFLAILLVLVQLASADNIISKRHVQMVTPQPYIFDEYGPTNPLNPDGSDYPCKVPQGEKFQISAGSTPTEMVTGEPQVVSFAGTAVHGGGSCQFALTEGLSPTRDSAWKVIHSIEGGCPKANVEGNLEAGESPDNYTFSVPDDFAQGEYTFAWTWVNRIAGEPEFYMNCAPVTVKAAAGAGSKRDVKERRAAQGRARRGQSGSYPDLFLANIGNASNGCTTSEALQEQVAIAYPYPGAPVLWSGGVHLRYCGEHGDLYWYGGPDDTFGFDWLASALDARHFDFTFYFDVNFFSVIRFFHTCYFDSIHGRSVGYNSHFEQYMYGWTPDVRGWNAVPHLHGWGVDRTPRPCVEREV</sequence>
<accession>A0AAN9U0F3</accession>
<dbReference type="Gene3D" id="2.70.50.70">
    <property type="match status" value="1"/>
</dbReference>
<keyword evidence="2" id="KW-0732">Signal</keyword>
<name>A0AAN9U0F3_9PEZI</name>
<feature type="chain" id="PRO_5042986581" description="Lytic polysaccharide monooxygenase" evidence="2">
    <location>
        <begin position="27"/>
        <end position="365"/>
    </location>
</feature>
<feature type="region of interest" description="Disordered" evidence="1">
    <location>
        <begin position="192"/>
        <end position="212"/>
    </location>
</feature>
<dbReference type="AlphaFoldDB" id="A0AAN9U0F3"/>
<dbReference type="EMBL" id="JAJSPL020000050">
    <property type="protein sequence ID" value="KAK7732549.1"/>
    <property type="molecule type" value="Genomic_DNA"/>
</dbReference>
<evidence type="ECO:0000256" key="2">
    <source>
        <dbReference type="SAM" id="SignalP"/>
    </source>
</evidence>
<evidence type="ECO:0008006" key="5">
    <source>
        <dbReference type="Google" id="ProtNLM"/>
    </source>
</evidence>
<evidence type="ECO:0000256" key="1">
    <source>
        <dbReference type="SAM" id="MobiDB-lite"/>
    </source>
</evidence>
<evidence type="ECO:0000313" key="3">
    <source>
        <dbReference type="EMBL" id="KAK7732549.1"/>
    </source>
</evidence>
<reference evidence="3 4" key="1">
    <citation type="journal article" date="2023" name="PLoS ONE">
        <title>Cytospora paraplurivora sp. nov. isolated from orchards with fruit tree decline syndrome in Ontario, Canada.</title>
        <authorList>
            <person name="Ilyukhin E."/>
            <person name="Nguyen H.D.T."/>
            <person name="Castle A.J."/>
            <person name="Ellouze W."/>
        </authorList>
    </citation>
    <scope>NUCLEOTIDE SEQUENCE [LARGE SCALE GENOMIC DNA]</scope>
    <source>
        <strain evidence="3 4">FDS-564</strain>
    </source>
</reference>